<organism evidence="1 2">
    <name type="scientific">Tetragenococcus solitarius</name>
    <dbReference type="NCBI Taxonomy" id="71453"/>
    <lineage>
        <taxon>Bacteria</taxon>
        <taxon>Bacillati</taxon>
        <taxon>Bacillota</taxon>
        <taxon>Bacilli</taxon>
        <taxon>Lactobacillales</taxon>
        <taxon>Enterococcaceae</taxon>
        <taxon>Tetragenococcus</taxon>
    </lineage>
</organism>
<dbReference type="InterPro" id="IPR038765">
    <property type="entry name" value="Papain-like_cys_pep_sf"/>
</dbReference>
<dbReference type="Gene3D" id="3.90.1720.10">
    <property type="entry name" value="endopeptidase domain like (from Nostoc punctiforme)"/>
    <property type="match status" value="1"/>
</dbReference>
<accession>A0ABN3Y3F0</accession>
<keyword evidence="2" id="KW-1185">Reference proteome</keyword>
<dbReference type="SUPFAM" id="SSF54001">
    <property type="entry name" value="Cysteine proteinases"/>
    <property type="match status" value="1"/>
</dbReference>
<name>A0ABN3Y3F0_9ENTE</name>
<comment type="caution">
    <text evidence="1">The sequence shown here is derived from an EMBL/GenBank/DDBJ whole genome shotgun (WGS) entry which is preliminary data.</text>
</comment>
<dbReference type="Proteomes" id="UP001501577">
    <property type="component" value="Unassembled WGS sequence"/>
</dbReference>
<evidence type="ECO:0000313" key="2">
    <source>
        <dbReference type="Proteomes" id="UP001501577"/>
    </source>
</evidence>
<reference evidence="1 2" key="1">
    <citation type="journal article" date="2019" name="Int. J. Syst. Evol. Microbiol.">
        <title>The Global Catalogue of Microorganisms (GCM) 10K type strain sequencing project: providing services to taxonomists for standard genome sequencing and annotation.</title>
        <authorList>
            <consortium name="The Broad Institute Genomics Platform"/>
            <consortium name="The Broad Institute Genome Sequencing Center for Infectious Disease"/>
            <person name="Wu L."/>
            <person name="Ma J."/>
        </authorList>
    </citation>
    <scope>NUCLEOTIDE SEQUENCE [LARGE SCALE GENOMIC DNA]</scope>
    <source>
        <strain evidence="1 2">JCM 8736</strain>
    </source>
</reference>
<evidence type="ECO:0000313" key="1">
    <source>
        <dbReference type="EMBL" id="GAA3016774.1"/>
    </source>
</evidence>
<dbReference type="EMBL" id="BAAAXQ010000034">
    <property type="protein sequence ID" value="GAA3016774.1"/>
    <property type="molecule type" value="Genomic_DNA"/>
</dbReference>
<proteinExistence type="predicted"/>
<dbReference type="RefSeq" id="WP_068710101.1">
    <property type="nucleotide sequence ID" value="NZ_BAAAXQ010000034.1"/>
</dbReference>
<gene>
    <name evidence="1" type="ORF">GCM10019998_11200</name>
</gene>
<sequence>MDKNTIYLIFTKNNTIFSKAIGVYTKREYNHVSIALDTNFSTVYSFGRKHFNNPFLAGFVEENLYDQFFQEASCTIYSCEITLSQSKEIQKVIHQFIRQKNVYKYNFLGLFGVMFGKSIPRANAYFCSQFVAYVLLKAGINHLNKPLGLTTPQDIELIAGLNCIYQGKVHSMLQQTI</sequence>
<protein>
    <submittedName>
        <fullName evidence="1">Uncharacterized protein</fullName>
    </submittedName>
</protein>